<feature type="domain" description="Major facilitator superfamily (MFS) profile" evidence="8">
    <location>
        <begin position="38"/>
        <end position="423"/>
    </location>
</feature>
<feature type="transmembrane region" description="Helical" evidence="7">
    <location>
        <begin position="106"/>
        <end position="127"/>
    </location>
</feature>
<keyword evidence="6 7" id="KW-0472">Membrane</keyword>
<evidence type="ECO:0000313" key="9">
    <source>
        <dbReference type="EMBL" id="MFC0206297.1"/>
    </source>
</evidence>
<evidence type="ECO:0000256" key="6">
    <source>
        <dbReference type="ARBA" id="ARBA00023136"/>
    </source>
</evidence>
<dbReference type="PROSITE" id="PS50850">
    <property type="entry name" value="MFS"/>
    <property type="match status" value="1"/>
</dbReference>
<evidence type="ECO:0000256" key="2">
    <source>
        <dbReference type="ARBA" id="ARBA00022448"/>
    </source>
</evidence>
<dbReference type="PANTHER" id="PTHR23513">
    <property type="entry name" value="INTEGRAL MEMBRANE EFFLUX PROTEIN-RELATED"/>
    <property type="match status" value="1"/>
</dbReference>
<dbReference type="Proteomes" id="UP001589798">
    <property type="component" value="Unassembled WGS sequence"/>
</dbReference>
<dbReference type="InterPro" id="IPR020846">
    <property type="entry name" value="MFS_dom"/>
</dbReference>
<sequence length="442" mass="47062">MARDEDNGQIAEKAVEATTAGLVPPPPAGTFSPFRYPVFRAIWIANLFSNLGATLQGVGAAWLMTELTPSHQLVALVQASATVPILLFGVFAGAIADNYDRRQVMLVAQVGMLVVSAMLAALAYAHWLTPTLLLAFTLSVGIGTALNSPAWQASVRQQVAPREIPQAIALNSISFNIARSIGPAVGGVLISIWDSSFAFAINAVSYVGLIGVLLWWKPEARPVERRPILPAVAVGIRYCATTRPLRRILLRGFFLGFSLSAYQSLLPAVVSGQGHGNELDFGLMLGLFGIGSIIAAPFTGPIRRRFGLEGILTMGAAMFVFSMSLVAEVDRILYALPAAFVAGMAWVMILTTLNTAVQLRSPDAILGRCLSIYQAVTFGGMAVGSWVWGAVADWRSLPLALHAGSVVLVVSFAVLRLVAPLPRPGEGILREPEPADAPRPRT</sequence>
<feature type="transmembrane region" description="Helical" evidence="7">
    <location>
        <begin position="196"/>
        <end position="216"/>
    </location>
</feature>
<dbReference type="CDD" id="cd06173">
    <property type="entry name" value="MFS_MefA_like"/>
    <property type="match status" value="1"/>
</dbReference>
<dbReference type="PANTHER" id="PTHR23513:SF11">
    <property type="entry name" value="STAPHYLOFERRIN A TRANSPORTER"/>
    <property type="match status" value="1"/>
</dbReference>
<dbReference type="Gene3D" id="1.20.1250.20">
    <property type="entry name" value="MFS general substrate transporter like domains"/>
    <property type="match status" value="1"/>
</dbReference>
<proteinExistence type="predicted"/>
<comment type="caution">
    <text evidence="9">The sequence shown here is derived from an EMBL/GenBank/DDBJ whole genome shotgun (WGS) entry which is preliminary data.</text>
</comment>
<evidence type="ECO:0000256" key="7">
    <source>
        <dbReference type="SAM" id="Phobius"/>
    </source>
</evidence>
<dbReference type="Pfam" id="PF05977">
    <property type="entry name" value="MFS_3"/>
    <property type="match status" value="1"/>
</dbReference>
<protein>
    <submittedName>
        <fullName evidence="9">MFS transporter</fullName>
    </submittedName>
</protein>
<feature type="transmembrane region" description="Helical" evidence="7">
    <location>
        <begin position="365"/>
        <end position="387"/>
    </location>
</feature>
<feature type="transmembrane region" description="Helical" evidence="7">
    <location>
        <begin position="399"/>
        <end position="419"/>
    </location>
</feature>
<name>A0ABV6D106_9SPHN</name>
<keyword evidence="10" id="KW-1185">Reference proteome</keyword>
<feature type="transmembrane region" description="Helical" evidence="7">
    <location>
        <begin position="306"/>
        <end position="326"/>
    </location>
</feature>
<feature type="transmembrane region" description="Helical" evidence="7">
    <location>
        <begin position="248"/>
        <end position="269"/>
    </location>
</feature>
<evidence type="ECO:0000256" key="3">
    <source>
        <dbReference type="ARBA" id="ARBA00022475"/>
    </source>
</evidence>
<feature type="transmembrane region" description="Helical" evidence="7">
    <location>
        <begin position="281"/>
        <end position="299"/>
    </location>
</feature>
<organism evidence="9 10">
    <name type="scientific">Novosphingobium soli</name>
    <dbReference type="NCBI Taxonomy" id="574956"/>
    <lineage>
        <taxon>Bacteria</taxon>
        <taxon>Pseudomonadati</taxon>
        <taxon>Pseudomonadota</taxon>
        <taxon>Alphaproteobacteria</taxon>
        <taxon>Sphingomonadales</taxon>
        <taxon>Sphingomonadaceae</taxon>
        <taxon>Novosphingobium</taxon>
    </lineage>
</organism>
<feature type="transmembrane region" description="Helical" evidence="7">
    <location>
        <begin position="332"/>
        <end position="353"/>
    </location>
</feature>
<evidence type="ECO:0000256" key="1">
    <source>
        <dbReference type="ARBA" id="ARBA00004651"/>
    </source>
</evidence>
<evidence type="ECO:0000259" key="8">
    <source>
        <dbReference type="PROSITE" id="PS50850"/>
    </source>
</evidence>
<feature type="transmembrane region" description="Helical" evidence="7">
    <location>
        <begin position="75"/>
        <end position="94"/>
    </location>
</feature>
<reference evidence="9 10" key="1">
    <citation type="submission" date="2024-09" db="EMBL/GenBank/DDBJ databases">
        <authorList>
            <person name="Sun Q."/>
            <person name="Mori K."/>
        </authorList>
    </citation>
    <scope>NUCLEOTIDE SEQUENCE [LARGE SCALE GENOMIC DNA]</scope>
    <source>
        <strain evidence="9 10">CCM 7706</strain>
    </source>
</reference>
<evidence type="ECO:0000256" key="4">
    <source>
        <dbReference type="ARBA" id="ARBA00022692"/>
    </source>
</evidence>
<dbReference type="InterPro" id="IPR010290">
    <property type="entry name" value="TM_effector"/>
</dbReference>
<gene>
    <name evidence="9" type="ORF">ACFFJC_18680</name>
</gene>
<keyword evidence="2" id="KW-0813">Transport</keyword>
<keyword evidence="4 7" id="KW-0812">Transmembrane</keyword>
<dbReference type="RefSeq" id="WP_379488917.1">
    <property type="nucleotide sequence ID" value="NZ_JBHLWK010000025.1"/>
</dbReference>
<accession>A0ABV6D106</accession>
<comment type="subcellular location">
    <subcellularLocation>
        <location evidence="1">Cell membrane</location>
        <topology evidence="1">Multi-pass membrane protein</topology>
    </subcellularLocation>
</comment>
<dbReference type="InterPro" id="IPR036259">
    <property type="entry name" value="MFS_trans_sf"/>
</dbReference>
<feature type="transmembrane region" description="Helical" evidence="7">
    <location>
        <begin position="41"/>
        <end position="63"/>
    </location>
</feature>
<dbReference type="SUPFAM" id="SSF103473">
    <property type="entry name" value="MFS general substrate transporter"/>
    <property type="match status" value="1"/>
</dbReference>
<evidence type="ECO:0000256" key="5">
    <source>
        <dbReference type="ARBA" id="ARBA00022989"/>
    </source>
</evidence>
<keyword evidence="3" id="KW-1003">Cell membrane</keyword>
<keyword evidence="5 7" id="KW-1133">Transmembrane helix</keyword>
<feature type="transmembrane region" description="Helical" evidence="7">
    <location>
        <begin position="167"/>
        <end position="190"/>
    </location>
</feature>
<feature type="transmembrane region" description="Helical" evidence="7">
    <location>
        <begin position="133"/>
        <end position="155"/>
    </location>
</feature>
<evidence type="ECO:0000313" key="10">
    <source>
        <dbReference type="Proteomes" id="UP001589798"/>
    </source>
</evidence>
<dbReference type="EMBL" id="JBHLWK010000025">
    <property type="protein sequence ID" value="MFC0206297.1"/>
    <property type="molecule type" value="Genomic_DNA"/>
</dbReference>